<dbReference type="Proteomes" id="UP000184267">
    <property type="component" value="Unassembled WGS sequence"/>
</dbReference>
<protein>
    <submittedName>
        <fullName evidence="1">Uncharacterized protein</fullName>
    </submittedName>
</protein>
<organism evidence="1 2">
    <name type="scientific">Trametes pubescens</name>
    <name type="common">White-rot fungus</name>
    <dbReference type="NCBI Taxonomy" id="154538"/>
    <lineage>
        <taxon>Eukaryota</taxon>
        <taxon>Fungi</taxon>
        <taxon>Dikarya</taxon>
        <taxon>Basidiomycota</taxon>
        <taxon>Agaricomycotina</taxon>
        <taxon>Agaricomycetes</taxon>
        <taxon>Polyporales</taxon>
        <taxon>Polyporaceae</taxon>
        <taxon>Trametes</taxon>
    </lineage>
</organism>
<keyword evidence="2" id="KW-1185">Reference proteome</keyword>
<gene>
    <name evidence="1" type="ORF">TRAPUB_2598</name>
</gene>
<evidence type="ECO:0000313" key="2">
    <source>
        <dbReference type="Proteomes" id="UP000184267"/>
    </source>
</evidence>
<dbReference type="AlphaFoldDB" id="A0A1M2VFY2"/>
<name>A0A1M2VFY2_TRAPU</name>
<reference evidence="1 2" key="1">
    <citation type="submission" date="2016-10" db="EMBL/GenBank/DDBJ databases">
        <title>Genome sequence of the basidiomycete white-rot fungus Trametes pubescens.</title>
        <authorList>
            <person name="Makela M.R."/>
            <person name="Granchi Z."/>
            <person name="Peng M."/>
            <person name="De Vries R.P."/>
            <person name="Grigoriev I."/>
            <person name="Riley R."/>
            <person name="Hilden K."/>
        </authorList>
    </citation>
    <scope>NUCLEOTIDE SEQUENCE [LARGE SCALE GENOMIC DNA]</scope>
    <source>
        <strain evidence="1 2">FBCC735</strain>
    </source>
</reference>
<accession>A0A1M2VFY2</accession>
<sequence>MRNEDRERRRAVASAVAMGQVYTQADWTGTEPAAQSRLPTLATASLLPSGLGSLAACVLCTNRLIVASYALGVPDVHGAGVALAYECMALLDAASSGHILAADAAYAKVERLLRL</sequence>
<dbReference type="EMBL" id="MNAD01001304">
    <property type="protein sequence ID" value="OJT06521.1"/>
    <property type="molecule type" value="Genomic_DNA"/>
</dbReference>
<evidence type="ECO:0000313" key="1">
    <source>
        <dbReference type="EMBL" id="OJT06521.1"/>
    </source>
</evidence>
<comment type="caution">
    <text evidence="1">The sequence shown here is derived from an EMBL/GenBank/DDBJ whole genome shotgun (WGS) entry which is preliminary data.</text>
</comment>
<proteinExistence type="predicted"/>